<dbReference type="Pfam" id="PF17862">
    <property type="entry name" value="AAA_lid_3"/>
    <property type="match status" value="1"/>
</dbReference>
<dbReference type="GO" id="GO:0016887">
    <property type="term" value="F:ATP hydrolysis activity"/>
    <property type="evidence" value="ECO:0007669"/>
    <property type="project" value="InterPro"/>
</dbReference>
<dbReference type="STRING" id="448386.A0A2V3IWF2"/>
<dbReference type="FunFam" id="1.10.8.60:FF:000022">
    <property type="entry name" value="Fidgetin like 1"/>
    <property type="match status" value="1"/>
</dbReference>
<dbReference type="Gene3D" id="3.40.50.300">
    <property type="entry name" value="P-loop containing nucleotide triphosphate hydrolases"/>
    <property type="match status" value="1"/>
</dbReference>
<keyword evidence="8" id="KW-1185">Reference proteome</keyword>
<evidence type="ECO:0000256" key="3">
    <source>
        <dbReference type="ARBA" id="ARBA00022840"/>
    </source>
</evidence>
<keyword evidence="3 4" id="KW-0067">ATP-binding</keyword>
<evidence type="ECO:0000313" key="7">
    <source>
        <dbReference type="EMBL" id="PXF46047.1"/>
    </source>
</evidence>
<dbReference type="SMART" id="SM00382">
    <property type="entry name" value="AAA"/>
    <property type="match status" value="1"/>
</dbReference>
<dbReference type="FunFam" id="3.40.50.300:FF:000093">
    <property type="entry name" value="Fidgetin-like 1"/>
    <property type="match status" value="1"/>
</dbReference>
<sequence length="522" mass="57887">MQEQRYTRLVALNDSSLDVALDTLSISRSIASLPPRKRPTNIPDMFSPFNYPQPAKPVEIQEEPSNVIKPLSRDVVAALFAAARPEYPGIPPREKHKLLRRENNNNPAQQPDSANPDGASMPPRKLHTRRHTMNNLNSNMSQPDNPMASSFRSARSRLPLKRRAQLAARHRRTPGRDEMLEAMSKSLFGSKRARLENDCRESSSDIPNVPGAEPKLVEMVTQEMLEKAPNVQWDDIAGLDFAKSCVKEAVIWPMLRPDIFVGLRGPPKGLLLFGPPGTGKTMIGRAIASQSKAKFFNISASSLLSKWMGESEKTVRALFLTARAMQPSVVFIDEVDSILQARSDKEHESSRRVKTEFLVQMDGAGTSRDDRVLVVGATNRPQELDEAARRRFVKRLYIPLPDSGARTTLINRLLEKQGTDMSGEDVGKVAEMTAGYSGSDLYALCAEAALEPVRELGDRIGSVDAESVRPIRKPDFEQATRAVRASVATSELKGYTKWNDRYGSFAMNQDAAKTDDGHIDPS</sequence>
<dbReference type="InterPro" id="IPR003960">
    <property type="entry name" value="ATPase_AAA_CS"/>
</dbReference>
<dbReference type="Gene3D" id="1.10.8.60">
    <property type="match status" value="1"/>
</dbReference>
<gene>
    <name evidence="7" type="ORF">BWQ96_04222</name>
</gene>
<keyword evidence="2 4" id="KW-0547">Nucleotide-binding</keyword>
<dbReference type="AlphaFoldDB" id="A0A2V3IWF2"/>
<reference evidence="7 8" key="1">
    <citation type="journal article" date="2018" name="Mol. Biol. Evol.">
        <title>Analysis of the draft genome of the red seaweed Gracilariopsis chorda provides insights into genome size evolution in Rhodophyta.</title>
        <authorList>
            <person name="Lee J."/>
            <person name="Yang E.C."/>
            <person name="Graf L."/>
            <person name="Yang J.H."/>
            <person name="Qiu H."/>
            <person name="Zel Zion U."/>
            <person name="Chan C.X."/>
            <person name="Stephens T.G."/>
            <person name="Weber A.P.M."/>
            <person name="Boo G.H."/>
            <person name="Boo S.M."/>
            <person name="Kim K.M."/>
            <person name="Shin Y."/>
            <person name="Jung M."/>
            <person name="Lee S.J."/>
            <person name="Yim H.S."/>
            <person name="Lee J.H."/>
            <person name="Bhattacharya D."/>
            <person name="Yoon H.S."/>
        </authorList>
    </citation>
    <scope>NUCLEOTIDE SEQUENCE [LARGE SCALE GENOMIC DNA]</scope>
    <source>
        <strain evidence="7 8">SKKU-2015</strain>
        <tissue evidence="7">Whole body</tissue>
    </source>
</reference>
<comment type="caution">
    <text evidence="7">The sequence shown here is derived from an EMBL/GenBank/DDBJ whole genome shotgun (WGS) entry which is preliminary data.</text>
</comment>
<feature type="compositionally biased region" description="Polar residues" evidence="5">
    <location>
        <begin position="104"/>
        <end position="113"/>
    </location>
</feature>
<evidence type="ECO:0000256" key="1">
    <source>
        <dbReference type="ARBA" id="ARBA00006914"/>
    </source>
</evidence>
<accession>A0A2V3IWF2</accession>
<proteinExistence type="inferred from homology"/>
<dbReference type="Proteomes" id="UP000247409">
    <property type="component" value="Unassembled WGS sequence"/>
</dbReference>
<evidence type="ECO:0000259" key="6">
    <source>
        <dbReference type="SMART" id="SM00382"/>
    </source>
</evidence>
<dbReference type="OrthoDB" id="10251136at2759"/>
<dbReference type="PANTHER" id="PTHR23074:SF17">
    <property type="entry name" value="FIDGETIN-LIKE PROTEIN 1"/>
    <property type="match status" value="1"/>
</dbReference>
<feature type="domain" description="AAA+ ATPase" evidence="6">
    <location>
        <begin position="266"/>
        <end position="402"/>
    </location>
</feature>
<dbReference type="InterPro" id="IPR050304">
    <property type="entry name" value="MT-severing_AAA_ATPase"/>
</dbReference>
<evidence type="ECO:0000313" key="8">
    <source>
        <dbReference type="Proteomes" id="UP000247409"/>
    </source>
</evidence>
<dbReference type="InterPro" id="IPR027417">
    <property type="entry name" value="P-loop_NTPase"/>
</dbReference>
<evidence type="ECO:0000256" key="5">
    <source>
        <dbReference type="SAM" id="MobiDB-lite"/>
    </source>
</evidence>
<feature type="region of interest" description="Disordered" evidence="5">
    <location>
        <begin position="103"/>
        <end position="126"/>
    </location>
</feature>
<dbReference type="PROSITE" id="PS00674">
    <property type="entry name" value="AAA"/>
    <property type="match status" value="1"/>
</dbReference>
<evidence type="ECO:0000256" key="2">
    <source>
        <dbReference type="ARBA" id="ARBA00022741"/>
    </source>
</evidence>
<dbReference type="InterPro" id="IPR041569">
    <property type="entry name" value="AAA_lid_3"/>
</dbReference>
<dbReference type="SUPFAM" id="SSF52540">
    <property type="entry name" value="P-loop containing nucleoside triphosphate hydrolases"/>
    <property type="match status" value="1"/>
</dbReference>
<protein>
    <submittedName>
        <fullName evidence="7">Fidgetin-like protein 1</fullName>
    </submittedName>
</protein>
<dbReference type="InterPro" id="IPR003593">
    <property type="entry name" value="AAA+_ATPase"/>
</dbReference>
<dbReference type="Pfam" id="PF00004">
    <property type="entry name" value="AAA"/>
    <property type="match status" value="1"/>
</dbReference>
<dbReference type="PANTHER" id="PTHR23074">
    <property type="entry name" value="AAA DOMAIN-CONTAINING"/>
    <property type="match status" value="1"/>
</dbReference>
<dbReference type="InterPro" id="IPR003959">
    <property type="entry name" value="ATPase_AAA_core"/>
</dbReference>
<name>A0A2V3IWF2_9FLOR</name>
<comment type="similarity">
    <text evidence="1 4">Belongs to the AAA ATPase family.</text>
</comment>
<dbReference type="EMBL" id="NBIV01000046">
    <property type="protein sequence ID" value="PXF46047.1"/>
    <property type="molecule type" value="Genomic_DNA"/>
</dbReference>
<evidence type="ECO:0000256" key="4">
    <source>
        <dbReference type="RuleBase" id="RU003651"/>
    </source>
</evidence>
<organism evidence="7 8">
    <name type="scientific">Gracilariopsis chorda</name>
    <dbReference type="NCBI Taxonomy" id="448386"/>
    <lineage>
        <taxon>Eukaryota</taxon>
        <taxon>Rhodophyta</taxon>
        <taxon>Florideophyceae</taxon>
        <taxon>Rhodymeniophycidae</taxon>
        <taxon>Gracilariales</taxon>
        <taxon>Gracilariaceae</taxon>
        <taxon>Gracilariopsis</taxon>
    </lineage>
</organism>
<dbReference type="GO" id="GO:0005524">
    <property type="term" value="F:ATP binding"/>
    <property type="evidence" value="ECO:0007669"/>
    <property type="project" value="UniProtKB-KW"/>
</dbReference>